<dbReference type="Pfam" id="PF24883">
    <property type="entry name" value="NPHP3_N"/>
    <property type="match status" value="1"/>
</dbReference>
<dbReference type="Proteomes" id="UP000807342">
    <property type="component" value="Unassembled WGS sequence"/>
</dbReference>
<feature type="domain" description="Nephrocystin 3-like N-terminal" evidence="2">
    <location>
        <begin position="14"/>
        <end position="169"/>
    </location>
</feature>
<evidence type="ECO:0000313" key="4">
    <source>
        <dbReference type="Proteomes" id="UP000807342"/>
    </source>
</evidence>
<accession>A0A9P6BUG3</accession>
<name>A0A9P6BUG3_9AGAR</name>
<evidence type="ECO:0000313" key="3">
    <source>
        <dbReference type="EMBL" id="KAF9439911.1"/>
    </source>
</evidence>
<gene>
    <name evidence="3" type="ORF">P691DRAFT_828937</name>
</gene>
<organism evidence="3 4">
    <name type="scientific">Macrolepiota fuliginosa MF-IS2</name>
    <dbReference type="NCBI Taxonomy" id="1400762"/>
    <lineage>
        <taxon>Eukaryota</taxon>
        <taxon>Fungi</taxon>
        <taxon>Dikarya</taxon>
        <taxon>Basidiomycota</taxon>
        <taxon>Agaricomycotina</taxon>
        <taxon>Agaricomycetes</taxon>
        <taxon>Agaricomycetidae</taxon>
        <taxon>Agaricales</taxon>
        <taxon>Agaricineae</taxon>
        <taxon>Agaricaceae</taxon>
        <taxon>Macrolepiota</taxon>
    </lineage>
</organism>
<sequence>PKCYPGTRVRLTTKIWEWFLHNSHNCNFLWLSGPTGVGKSAVAQSTAKFAIEEGILGAIYFFSWHNKWHKYVEVFITLAYQLAIHLPGYQPLITAKLVAEPDLLEKTLRVQFRKLIVEPLMLLSHERKRIIILDSLDECEGEGNQLEIIELINGLHSNTSLLIIWMICS</sequence>
<evidence type="ECO:0000259" key="2">
    <source>
        <dbReference type="Pfam" id="PF24883"/>
    </source>
</evidence>
<comment type="caution">
    <text evidence="3">The sequence shown here is derived from an EMBL/GenBank/DDBJ whole genome shotgun (WGS) entry which is preliminary data.</text>
</comment>
<dbReference type="Gene3D" id="3.40.50.300">
    <property type="entry name" value="P-loop containing nucleotide triphosphate hydrolases"/>
    <property type="match status" value="1"/>
</dbReference>
<dbReference type="InterPro" id="IPR056884">
    <property type="entry name" value="NPHP3-like_N"/>
</dbReference>
<keyword evidence="4" id="KW-1185">Reference proteome</keyword>
<keyword evidence="1" id="KW-0677">Repeat</keyword>
<evidence type="ECO:0000256" key="1">
    <source>
        <dbReference type="ARBA" id="ARBA00022737"/>
    </source>
</evidence>
<reference evidence="3" key="1">
    <citation type="submission" date="2020-11" db="EMBL/GenBank/DDBJ databases">
        <authorList>
            <consortium name="DOE Joint Genome Institute"/>
            <person name="Ahrendt S."/>
            <person name="Riley R."/>
            <person name="Andreopoulos W."/>
            <person name="Labutti K."/>
            <person name="Pangilinan J."/>
            <person name="Ruiz-Duenas F.J."/>
            <person name="Barrasa J.M."/>
            <person name="Sanchez-Garcia M."/>
            <person name="Camarero S."/>
            <person name="Miyauchi S."/>
            <person name="Serrano A."/>
            <person name="Linde D."/>
            <person name="Babiker R."/>
            <person name="Drula E."/>
            <person name="Ayuso-Fernandez I."/>
            <person name="Pacheco R."/>
            <person name="Padilla G."/>
            <person name="Ferreira P."/>
            <person name="Barriuso J."/>
            <person name="Kellner H."/>
            <person name="Castanera R."/>
            <person name="Alfaro M."/>
            <person name="Ramirez L."/>
            <person name="Pisabarro A.G."/>
            <person name="Kuo A."/>
            <person name="Tritt A."/>
            <person name="Lipzen A."/>
            <person name="He G."/>
            <person name="Yan M."/>
            <person name="Ng V."/>
            <person name="Cullen D."/>
            <person name="Martin F."/>
            <person name="Rosso M.-N."/>
            <person name="Henrissat B."/>
            <person name="Hibbett D."/>
            <person name="Martinez A.T."/>
            <person name="Grigoriev I.V."/>
        </authorList>
    </citation>
    <scope>NUCLEOTIDE SEQUENCE</scope>
    <source>
        <strain evidence="3">MF-IS2</strain>
    </source>
</reference>
<dbReference type="AlphaFoldDB" id="A0A9P6BUG3"/>
<dbReference type="InterPro" id="IPR027417">
    <property type="entry name" value="P-loop_NTPase"/>
</dbReference>
<dbReference type="EMBL" id="MU153174">
    <property type="protein sequence ID" value="KAF9439911.1"/>
    <property type="molecule type" value="Genomic_DNA"/>
</dbReference>
<protein>
    <recommendedName>
        <fullName evidence="2">Nephrocystin 3-like N-terminal domain-containing protein</fullName>
    </recommendedName>
</protein>
<proteinExistence type="predicted"/>
<dbReference type="SUPFAM" id="SSF52540">
    <property type="entry name" value="P-loop containing nucleoside triphosphate hydrolases"/>
    <property type="match status" value="1"/>
</dbReference>
<feature type="non-terminal residue" evidence="3">
    <location>
        <position position="1"/>
    </location>
</feature>
<dbReference type="OrthoDB" id="3045137at2759"/>